<accession>A0A143PUP0</accession>
<feature type="chain" id="PRO_5007512005" description="DUF3347 domain-containing protein" evidence="1">
    <location>
        <begin position="22"/>
        <end position="164"/>
    </location>
</feature>
<dbReference type="EMBL" id="CP015136">
    <property type="protein sequence ID" value="AMY12457.1"/>
    <property type="molecule type" value="Genomic_DNA"/>
</dbReference>
<proteinExistence type="predicted"/>
<sequence precursor="true">MLKTFLAALTFAVATATLSTAAEPRASHPASTMGADFVADVVGPYLAIQSALVNDELGPVTAAAKSLQKGAAALGTDGKALAAAAAKAADAGSLEAARAAFGDLSTALIAYADNTKQPIEGKIVAFCPMVNKSWVQADGAIANPYYGKAMRTCGNSTRKLSTTR</sequence>
<keyword evidence="1" id="KW-0732">Signal</keyword>
<evidence type="ECO:0000313" key="4">
    <source>
        <dbReference type="Proteomes" id="UP000076079"/>
    </source>
</evidence>
<organism evidence="3 4">
    <name type="scientific">Luteitalea pratensis</name>
    <dbReference type="NCBI Taxonomy" id="1855912"/>
    <lineage>
        <taxon>Bacteria</taxon>
        <taxon>Pseudomonadati</taxon>
        <taxon>Acidobacteriota</taxon>
        <taxon>Vicinamibacteria</taxon>
        <taxon>Vicinamibacterales</taxon>
        <taxon>Vicinamibacteraceae</taxon>
        <taxon>Luteitalea</taxon>
    </lineage>
</organism>
<dbReference type="Pfam" id="PF11827">
    <property type="entry name" value="DUF3347"/>
    <property type="match status" value="1"/>
</dbReference>
<feature type="domain" description="DUF3347" evidence="2">
    <location>
        <begin position="41"/>
        <end position="116"/>
    </location>
</feature>
<feature type="signal peptide" evidence="1">
    <location>
        <begin position="1"/>
        <end position="21"/>
    </location>
</feature>
<dbReference type="AlphaFoldDB" id="A0A143PUP0"/>
<protein>
    <recommendedName>
        <fullName evidence="2">DUF3347 domain-containing protein</fullName>
    </recommendedName>
</protein>
<gene>
    <name evidence="3" type="ORF">LuPra_05732</name>
</gene>
<name>A0A143PUP0_LUTPR</name>
<dbReference type="RefSeq" id="WP_110173913.1">
    <property type="nucleotide sequence ID" value="NZ_CP015136.1"/>
</dbReference>
<reference evidence="4" key="2">
    <citation type="submission" date="2016-04" db="EMBL/GenBank/DDBJ databases">
        <title>First Complete Genome Sequence of a Subdivision 6 Acidobacterium.</title>
        <authorList>
            <person name="Huang S."/>
            <person name="Vieira S."/>
            <person name="Bunk B."/>
            <person name="Riedel T."/>
            <person name="Sproeer C."/>
            <person name="Overmann J."/>
        </authorList>
    </citation>
    <scope>NUCLEOTIDE SEQUENCE [LARGE SCALE GENOMIC DNA]</scope>
    <source>
        <strain evidence="4">DSM 100886 HEG_-6_39</strain>
    </source>
</reference>
<dbReference type="KEGG" id="abac:LuPra_05732"/>
<evidence type="ECO:0000313" key="3">
    <source>
        <dbReference type="EMBL" id="AMY12457.1"/>
    </source>
</evidence>
<reference evidence="3 4" key="1">
    <citation type="journal article" date="2016" name="Genome Announc.">
        <title>First Complete Genome Sequence of a Subdivision 6 Acidobacterium Strain.</title>
        <authorList>
            <person name="Huang S."/>
            <person name="Vieira S."/>
            <person name="Bunk B."/>
            <person name="Riedel T."/>
            <person name="Sproer C."/>
            <person name="Overmann J."/>
        </authorList>
    </citation>
    <scope>NUCLEOTIDE SEQUENCE [LARGE SCALE GENOMIC DNA]</scope>
    <source>
        <strain evidence="4">DSM 100886 HEG_-6_39</strain>
    </source>
</reference>
<evidence type="ECO:0000256" key="1">
    <source>
        <dbReference type="SAM" id="SignalP"/>
    </source>
</evidence>
<dbReference type="STRING" id="1855912.LuPra_05732"/>
<dbReference type="OrthoDB" id="5513217at2"/>
<dbReference type="Proteomes" id="UP000076079">
    <property type="component" value="Chromosome"/>
</dbReference>
<evidence type="ECO:0000259" key="2">
    <source>
        <dbReference type="Pfam" id="PF11827"/>
    </source>
</evidence>
<keyword evidence="4" id="KW-1185">Reference proteome</keyword>
<dbReference type="InterPro" id="IPR021782">
    <property type="entry name" value="DUF3347"/>
</dbReference>